<keyword evidence="2" id="KW-1185">Reference proteome</keyword>
<reference evidence="1 2" key="1">
    <citation type="submission" date="2016-10" db="EMBL/GenBank/DDBJ databases">
        <authorList>
            <person name="Varghese N."/>
            <person name="Submissions S."/>
        </authorList>
    </citation>
    <scope>NUCLEOTIDE SEQUENCE [LARGE SCALE GENOMIC DNA]</scope>
    <source>
        <strain evidence="1 2">DSM 17997</strain>
    </source>
</reference>
<comment type="caution">
    <text evidence="1">The sequence shown here is derived from an EMBL/GenBank/DDBJ whole genome shotgun (WGS) entry which is preliminary data.</text>
</comment>
<accession>A0A1H3NQD0</accession>
<organism evidence="1 2">
    <name type="scientific">Rhodonellum ikkaensis</name>
    <dbReference type="NCBI Taxonomy" id="336829"/>
    <lineage>
        <taxon>Bacteria</taxon>
        <taxon>Pseudomonadati</taxon>
        <taxon>Bacteroidota</taxon>
        <taxon>Cytophagia</taxon>
        <taxon>Cytophagales</taxon>
        <taxon>Cytophagaceae</taxon>
        <taxon>Rhodonellum</taxon>
    </lineage>
</organism>
<dbReference type="Proteomes" id="UP000199663">
    <property type="component" value="Unassembled WGS sequence"/>
</dbReference>
<evidence type="ECO:0000313" key="2">
    <source>
        <dbReference type="Proteomes" id="UP000199663"/>
    </source>
</evidence>
<sequence length="41" mass="4823">MAKRVERKFQLKSQQNFPIDTVGISLLKNKFRTNTFPNRGI</sequence>
<name>A0A1H3NQD0_9BACT</name>
<protein>
    <submittedName>
        <fullName evidence="1">Uncharacterized protein</fullName>
    </submittedName>
</protein>
<evidence type="ECO:0000313" key="1">
    <source>
        <dbReference type="EMBL" id="SDY91127.1"/>
    </source>
</evidence>
<dbReference type="EMBL" id="FNQC01000003">
    <property type="protein sequence ID" value="SDY91127.1"/>
    <property type="molecule type" value="Genomic_DNA"/>
</dbReference>
<proteinExistence type="predicted"/>
<gene>
    <name evidence="1" type="ORF">SAMN05444412_103368</name>
</gene>